<feature type="transmembrane region" description="Helical" evidence="1">
    <location>
        <begin position="37"/>
        <end position="62"/>
    </location>
</feature>
<name>A0A644X1Y6_9ZZZZ</name>
<keyword evidence="1" id="KW-0812">Transmembrane</keyword>
<evidence type="ECO:0008006" key="3">
    <source>
        <dbReference type="Google" id="ProtNLM"/>
    </source>
</evidence>
<comment type="caution">
    <text evidence="2">The sequence shown here is derived from an EMBL/GenBank/DDBJ whole genome shotgun (WGS) entry which is preliminary data.</text>
</comment>
<evidence type="ECO:0000313" key="2">
    <source>
        <dbReference type="EMBL" id="MPM09967.1"/>
    </source>
</evidence>
<keyword evidence="1" id="KW-0472">Membrane</keyword>
<feature type="transmembrane region" description="Helical" evidence="1">
    <location>
        <begin position="6"/>
        <end position="25"/>
    </location>
</feature>
<proteinExistence type="predicted"/>
<dbReference type="Pfam" id="PF14898">
    <property type="entry name" value="DUF4491"/>
    <property type="match status" value="1"/>
</dbReference>
<dbReference type="InterPro" id="IPR027890">
    <property type="entry name" value="DUF4491"/>
</dbReference>
<evidence type="ECO:0000256" key="1">
    <source>
        <dbReference type="SAM" id="Phobius"/>
    </source>
</evidence>
<protein>
    <recommendedName>
        <fullName evidence="3">DUF4491 domain-containing protein</fullName>
    </recommendedName>
</protein>
<keyword evidence="1" id="KW-1133">Transmembrane helix</keyword>
<accession>A0A644X1Y6</accession>
<reference evidence="2" key="1">
    <citation type="submission" date="2019-08" db="EMBL/GenBank/DDBJ databases">
        <authorList>
            <person name="Kucharzyk K."/>
            <person name="Murdoch R.W."/>
            <person name="Higgins S."/>
            <person name="Loffler F."/>
        </authorList>
    </citation>
    <scope>NUCLEOTIDE SEQUENCE</scope>
</reference>
<gene>
    <name evidence="2" type="ORF">SDC9_56291</name>
</gene>
<dbReference type="AlphaFoldDB" id="A0A644X1Y6"/>
<sequence>MHNFIGIIIGVITFVIIGVFHPLVIKAEYYLGVRSWILFLLAGLGAIVVSVFTANIVVSAALGVLGFSCLWSIKEVFEQAERVKEGRYPKNPKRNYKL</sequence>
<dbReference type="EMBL" id="VSSQ01001634">
    <property type="protein sequence ID" value="MPM09967.1"/>
    <property type="molecule type" value="Genomic_DNA"/>
</dbReference>
<organism evidence="2">
    <name type="scientific">bioreactor metagenome</name>
    <dbReference type="NCBI Taxonomy" id="1076179"/>
    <lineage>
        <taxon>unclassified sequences</taxon>
        <taxon>metagenomes</taxon>
        <taxon>ecological metagenomes</taxon>
    </lineage>
</organism>